<evidence type="ECO:0000313" key="2">
    <source>
        <dbReference type="EMBL" id="KPJ03693.1"/>
    </source>
</evidence>
<organism evidence="2 3">
    <name type="scientific">Papilio xuthus</name>
    <name type="common">Asian swallowtail butterfly</name>
    <dbReference type="NCBI Taxonomy" id="66420"/>
    <lineage>
        <taxon>Eukaryota</taxon>
        <taxon>Metazoa</taxon>
        <taxon>Ecdysozoa</taxon>
        <taxon>Arthropoda</taxon>
        <taxon>Hexapoda</taxon>
        <taxon>Insecta</taxon>
        <taxon>Pterygota</taxon>
        <taxon>Neoptera</taxon>
        <taxon>Endopterygota</taxon>
        <taxon>Lepidoptera</taxon>
        <taxon>Glossata</taxon>
        <taxon>Ditrysia</taxon>
        <taxon>Papilionoidea</taxon>
        <taxon>Papilionidae</taxon>
        <taxon>Papilioninae</taxon>
        <taxon>Papilio</taxon>
    </lineage>
</organism>
<feature type="region of interest" description="Disordered" evidence="1">
    <location>
        <begin position="203"/>
        <end position="223"/>
    </location>
</feature>
<dbReference type="AlphaFoldDB" id="A0A194QDR3"/>
<keyword evidence="3" id="KW-1185">Reference proteome</keyword>
<evidence type="ECO:0000313" key="3">
    <source>
        <dbReference type="Proteomes" id="UP000053268"/>
    </source>
</evidence>
<reference evidence="2 3" key="1">
    <citation type="journal article" date="2015" name="Nat. Commun.">
        <title>Outbred genome sequencing and CRISPR/Cas9 gene editing in butterflies.</title>
        <authorList>
            <person name="Li X."/>
            <person name="Fan D."/>
            <person name="Zhang W."/>
            <person name="Liu G."/>
            <person name="Zhang L."/>
            <person name="Zhao L."/>
            <person name="Fang X."/>
            <person name="Chen L."/>
            <person name="Dong Y."/>
            <person name="Chen Y."/>
            <person name="Ding Y."/>
            <person name="Zhao R."/>
            <person name="Feng M."/>
            <person name="Zhu Y."/>
            <person name="Feng Y."/>
            <person name="Jiang X."/>
            <person name="Zhu D."/>
            <person name="Xiang H."/>
            <person name="Feng X."/>
            <person name="Li S."/>
            <person name="Wang J."/>
            <person name="Zhang G."/>
            <person name="Kronforst M.R."/>
            <person name="Wang W."/>
        </authorList>
    </citation>
    <scope>NUCLEOTIDE SEQUENCE [LARGE SCALE GENOMIC DNA]</scope>
    <source>
        <strain evidence="2">Ya'a_city_454_Px</strain>
        <tissue evidence="2">Whole body</tissue>
    </source>
</reference>
<gene>
    <name evidence="2" type="ORF">RR46_04305</name>
</gene>
<evidence type="ECO:0000256" key="1">
    <source>
        <dbReference type="SAM" id="MobiDB-lite"/>
    </source>
</evidence>
<accession>A0A194QDR3</accession>
<protein>
    <submittedName>
        <fullName evidence="2">Uncharacterized protein</fullName>
    </submittedName>
</protein>
<feature type="compositionally biased region" description="Basic and acidic residues" evidence="1">
    <location>
        <begin position="203"/>
        <end position="219"/>
    </location>
</feature>
<name>A0A194QDR3_PAPXU</name>
<sequence length="290" mass="33499">MDCHWTEENKIDGLCNGQERNKPLKIYNVLNTKTSENYVFEEELEDKGSCEDNDFQSGPDLKLIHQMLHLVKGGNTDIEISQDTDVIEISKFTNSITQNKQANVNVTTDNNDIGMLLNKKKQRNVAIESILEGITNECSVMSLEDSEIEYKNEQQVKLLKPEDFVLKSESSLEVPEINNKCDISVKGLITEASAFSFKKKSPELSIRDNNDSPKSESKSDNYQPSSMAELYYKKYLERSKLKERMQQSTEEFYEKIKDNDDFEEVQLPYHRHMVVQDCIVCNVICKKFFE</sequence>
<proteinExistence type="predicted"/>
<dbReference type="EMBL" id="KQ459144">
    <property type="protein sequence ID" value="KPJ03693.1"/>
    <property type="molecule type" value="Genomic_DNA"/>
</dbReference>
<dbReference type="Proteomes" id="UP000053268">
    <property type="component" value="Unassembled WGS sequence"/>
</dbReference>